<sequence length="245" mass="27310">MKVKPWSKMPVDWCGDERLKSFTWRTERAAGTAALMLYFVICHLASEAKHQLKDLVTRVPADPSLSPAEDTVAHLTYDDFEVMAGLSRKLVSNGLSVLVEKRMIERLGNARASDYALLGSSHRQFAKLPGKALVSGGGDSFRPLVQMHLRSRCELDALKLYYYYAFIRDRSHLYSEAAFETIFEKTGVSERNIPAANALLVATQFLARIDPGSGAGFRKRKAGANCYYLTGYTSFPDTRAVAEDQ</sequence>
<name>A0ABU2E2C4_9BURK</name>
<evidence type="ECO:0000313" key="2">
    <source>
        <dbReference type="Proteomes" id="UP001248067"/>
    </source>
</evidence>
<accession>A0ABU2E2C4</accession>
<dbReference type="Proteomes" id="UP001248067">
    <property type="component" value="Unassembled WGS sequence"/>
</dbReference>
<keyword evidence="2" id="KW-1185">Reference proteome</keyword>
<dbReference type="EMBL" id="VJSY01000013">
    <property type="protein sequence ID" value="MDR8753723.1"/>
    <property type="molecule type" value="Genomic_DNA"/>
</dbReference>
<gene>
    <name evidence="1" type="ORF">FEQ00_02139</name>
</gene>
<reference evidence="1 2" key="1">
    <citation type="submission" date="2019-06" db="EMBL/GenBank/DDBJ databases">
        <title>Evolution of Burkholderia multivorans in the lungs of Cystic Fibrosis patients.</title>
        <authorList>
            <person name="Moreira L.M."/>
        </authorList>
    </citation>
    <scope>NUCLEOTIDE SEQUENCE [LARGE SCALE GENOMIC DNA]</scope>
    <source>
        <strain evidence="1 2">VC13239</strain>
    </source>
</reference>
<protein>
    <submittedName>
        <fullName evidence="1">Uncharacterized protein</fullName>
    </submittedName>
</protein>
<proteinExistence type="predicted"/>
<comment type="caution">
    <text evidence="1">The sequence shown here is derived from an EMBL/GenBank/DDBJ whole genome shotgun (WGS) entry which is preliminary data.</text>
</comment>
<dbReference type="RefSeq" id="WP_012431368.1">
    <property type="nucleotide sequence ID" value="NZ_CADFDQ010000009.1"/>
</dbReference>
<evidence type="ECO:0000313" key="1">
    <source>
        <dbReference type="EMBL" id="MDR8753723.1"/>
    </source>
</evidence>
<organism evidence="1 2">
    <name type="scientific">Burkholderia pseudomultivorans</name>
    <dbReference type="NCBI Taxonomy" id="1207504"/>
    <lineage>
        <taxon>Bacteria</taxon>
        <taxon>Pseudomonadati</taxon>
        <taxon>Pseudomonadota</taxon>
        <taxon>Betaproteobacteria</taxon>
        <taxon>Burkholderiales</taxon>
        <taxon>Burkholderiaceae</taxon>
        <taxon>Burkholderia</taxon>
        <taxon>Burkholderia cepacia complex</taxon>
    </lineage>
</organism>